<dbReference type="RefSeq" id="WP_162031925.1">
    <property type="nucleotide sequence ID" value="NZ_CACVBR010000006.1"/>
</dbReference>
<keyword evidence="2 6" id="KW-0547">Nucleotide-binding</keyword>
<dbReference type="InterPro" id="IPR002305">
    <property type="entry name" value="aa-tRNA-synth_Ic"/>
</dbReference>
<keyword evidence="4 6" id="KW-0648">Protein biosynthesis</keyword>
<organism evidence="7 8">
    <name type="scientific">Chryseobacterium potabilaquae</name>
    <dbReference type="NCBI Taxonomy" id="2675057"/>
    <lineage>
        <taxon>Bacteria</taxon>
        <taxon>Pseudomonadati</taxon>
        <taxon>Bacteroidota</taxon>
        <taxon>Flavobacteriia</taxon>
        <taxon>Flavobacteriales</taxon>
        <taxon>Weeksellaceae</taxon>
        <taxon>Chryseobacterium group</taxon>
        <taxon>Chryseobacterium</taxon>
    </lineage>
</organism>
<proteinExistence type="inferred from homology"/>
<accession>A0A6N4X7A9</accession>
<keyword evidence="5 6" id="KW-0030">Aminoacyl-tRNA synthetase</keyword>
<keyword evidence="8" id="KW-1185">Reference proteome</keyword>
<evidence type="ECO:0000256" key="6">
    <source>
        <dbReference type="RuleBase" id="RU363036"/>
    </source>
</evidence>
<evidence type="ECO:0000256" key="1">
    <source>
        <dbReference type="ARBA" id="ARBA00022598"/>
    </source>
</evidence>
<protein>
    <submittedName>
        <fullName evidence="7">Uncharacterized protein</fullName>
    </submittedName>
</protein>
<evidence type="ECO:0000256" key="2">
    <source>
        <dbReference type="ARBA" id="ARBA00022741"/>
    </source>
</evidence>
<dbReference type="InterPro" id="IPR014729">
    <property type="entry name" value="Rossmann-like_a/b/a_fold"/>
</dbReference>
<dbReference type="SUPFAM" id="SSF52374">
    <property type="entry name" value="Nucleotidylyl transferase"/>
    <property type="match status" value="1"/>
</dbReference>
<evidence type="ECO:0000313" key="8">
    <source>
        <dbReference type="Proteomes" id="UP000445144"/>
    </source>
</evidence>
<dbReference type="EMBL" id="CACVBR010000006">
    <property type="protein sequence ID" value="CAA7194801.1"/>
    <property type="molecule type" value="Genomic_DNA"/>
</dbReference>
<dbReference type="GO" id="GO:0004812">
    <property type="term" value="F:aminoacyl-tRNA ligase activity"/>
    <property type="evidence" value="ECO:0007669"/>
    <property type="project" value="UniProtKB-KW"/>
</dbReference>
<evidence type="ECO:0000256" key="4">
    <source>
        <dbReference type="ARBA" id="ARBA00022917"/>
    </source>
</evidence>
<dbReference type="Proteomes" id="UP000445144">
    <property type="component" value="Unassembled WGS sequence"/>
</dbReference>
<evidence type="ECO:0000313" key="7">
    <source>
        <dbReference type="EMBL" id="CAA7194801.1"/>
    </source>
</evidence>
<name>A0A6N4X7A9_9FLAO</name>
<keyword evidence="3 6" id="KW-0067">ATP-binding</keyword>
<dbReference type="AlphaFoldDB" id="A0A6N4X7A9"/>
<evidence type="ECO:0000256" key="5">
    <source>
        <dbReference type="ARBA" id="ARBA00023146"/>
    </source>
</evidence>
<dbReference type="Gene3D" id="3.40.50.620">
    <property type="entry name" value="HUPs"/>
    <property type="match status" value="1"/>
</dbReference>
<dbReference type="GO" id="GO:0005524">
    <property type="term" value="F:ATP binding"/>
    <property type="evidence" value="ECO:0007669"/>
    <property type="project" value="UniProtKB-KW"/>
</dbReference>
<dbReference type="GO" id="GO:0006418">
    <property type="term" value="P:tRNA aminoacylation for protein translation"/>
    <property type="evidence" value="ECO:0007669"/>
    <property type="project" value="InterPro"/>
</dbReference>
<gene>
    <name evidence="7" type="ORF">CHRY9293_01084</name>
</gene>
<comment type="similarity">
    <text evidence="6">Belongs to the class-I aminoacyl-tRNA synthetase family.</text>
</comment>
<dbReference type="Pfam" id="PF00579">
    <property type="entry name" value="tRNA-synt_1b"/>
    <property type="match status" value="1"/>
</dbReference>
<reference evidence="7 8" key="1">
    <citation type="submission" date="2020-01" db="EMBL/GenBank/DDBJ databases">
        <authorList>
            <person name="Rodrigo-Torres L."/>
            <person name="Arahal R. D."/>
            <person name="Lucena T."/>
        </authorList>
    </citation>
    <scope>NUCLEOTIDE SEQUENCE [LARGE SCALE GENOMIC DNA]</scope>
    <source>
        <strain evidence="7 8">CECT 9293</strain>
    </source>
</reference>
<sequence>MEDNRYKLKQVCVQNPIFGPRNLGHYWGSMKDFVNNQYKHESYLVIDDIMAILMNPKEAHAIKNRTYFVLQDFINCGYDTEKNHVVLTSSYLPYIMEIVIFYADFIDYKFCNYLYENSFLGGLKSYQREELGLNLYPSVFELLYPQLGMPAVSLALETELFQGGEEIIGYTYIMNNIKNNIKKVYDDYNPPPVYEPSRNGYVLGLDGEYMFQHNSIFLSEDEDSIIEKIETIENKNILKDWLTSAGHKNVFEFYSIDTDFTYLKTLLKDILVNELKPFRENQLGIDYLDSIILSNYEKIKDQLVNHIGTIKKGIYKMSSTSINNNF</sequence>
<evidence type="ECO:0000256" key="3">
    <source>
        <dbReference type="ARBA" id="ARBA00022840"/>
    </source>
</evidence>
<keyword evidence="1 6" id="KW-0436">Ligase</keyword>